<reference evidence="1 2" key="1">
    <citation type="journal article" date="2016" name="Nat. Commun.">
        <title>Thousands of microbial genomes shed light on interconnected biogeochemical processes in an aquifer system.</title>
        <authorList>
            <person name="Anantharaman K."/>
            <person name="Brown C.T."/>
            <person name="Hug L.A."/>
            <person name="Sharon I."/>
            <person name="Castelle C.J."/>
            <person name="Probst A.J."/>
            <person name="Thomas B.C."/>
            <person name="Singh A."/>
            <person name="Wilkins M.J."/>
            <person name="Karaoz U."/>
            <person name="Brodie E.L."/>
            <person name="Williams K.H."/>
            <person name="Hubbard S.S."/>
            <person name="Banfield J.F."/>
        </authorList>
    </citation>
    <scope>NUCLEOTIDE SEQUENCE [LARGE SCALE GENOMIC DNA]</scope>
</reference>
<dbReference type="Gene3D" id="2.40.70.10">
    <property type="entry name" value="Acid Proteases"/>
    <property type="match status" value="1"/>
</dbReference>
<dbReference type="STRING" id="1802055.A3A74_05250"/>
<evidence type="ECO:0000313" key="1">
    <source>
        <dbReference type="EMBL" id="OGK39347.1"/>
    </source>
</evidence>
<gene>
    <name evidence="1" type="ORF">A3A74_05250</name>
</gene>
<organism evidence="1 2">
    <name type="scientific">Candidatus Roizmanbacteria bacterium RIFCSPLOWO2_01_FULL_35_13</name>
    <dbReference type="NCBI Taxonomy" id="1802055"/>
    <lineage>
        <taxon>Bacteria</taxon>
        <taxon>Candidatus Roizmaniibacteriota</taxon>
    </lineage>
</organism>
<dbReference type="AlphaFoldDB" id="A0A1F7I7K1"/>
<sequence>MLYPYVKGDPIVTVDVKSKNGIWYTIPAYLDSGAAYSVFSKEYAFIFGLDIKKGRKINLTVGNGEKIDAFVHKLPVKFAGEVFLAEISFSPNLGVDTNILGLKSFFDNFQICFNNKKHQVEINRL</sequence>
<protein>
    <recommendedName>
        <fullName evidence="3">Peptidase A2 domain-containing protein</fullName>
    </recommendedName>
</protein>
<dbReference type="SUPFAM" id="SSF50630">
    <property type="entry name" value="Acid proteases"/>
    <property type="match status" value="1"/>
</dbReference>
<dbReference type="EMBL" id="MGAF01000052">
    <property type="protein sequence ID" value="OGK39347.1"/>
    <property type="molecule type" value="Genomic_DNA"/>
</dbReference>
<evidence type="ECO:0000313" key="2">
    <source>
        <dbReference type="Proteomes" id="UP000179270"/>
    </source>
</evidence>
<proteinExistence type="predicted"/>
<dbReference type="Proteomes" id="UP000179270">
    <property type="component" value="Unassembled WGS sequence"/>
</dbReference>
<comment type="caution">
    <text evidence="1">The sequence shown here is derived from an EMBL/GenBank/DDBJ whole genome shotgun (WGS) entry which is preliminary data.</text>
</comment>
<name>A0A1F7I7K1_9BACT</name>
<accession>A0A1F7I7K1</accession>
<dbReference type="InterPro" id="IPR021109">
    <property type="entry name" value="Peptidase_aspartic_dom_sf"/>
</dbReference>
<evidence type="ECO:0008006" key="3">
    <source>
        <dbReference type="Google" id="ProtNLM"/>
    </source>
</evidence>